<name>A0A7J7D6Z8_TRIWF</name>
<reference evidence="1 2" key="1">
    <citation type="journal article" date="2020" name="Nat. Commun.">
        <title>Genome of Tripterygium wilfordii and identification of cytochrome P450 involved in triptolide biosynthesis.</title>
        <authorList>
            <person name="Tu L."/>
            <person name="Su P."/>
            <person name="Zhang Z."/>
            <person name="Gao L."/>
            <person name="Wang J."/>
            <person name="Hu T."/>
            <person name="Zhou J."/>
            <person name="Zhang Y."/>
            <person name="Zhao Y."/>
            <person name="Liu Y."/>
            <person name="Song Y."/>
            <person name="Tong Y."/>
            <person name="Lu Y."/>
            <person name="Yang J."/>
            <person name="Xu C."/>
            <person name="Jia M."/>
            <person name="Peters R.J."/>
            <person name="Huang L."/>
            <person name="Gao W."/>
        </authorList>
    </citation>
    <scope>NUCLEOTIDE SEQUENCE [LARGE SCALE GENOMIC DNA]</scope>
    <source>
        <strain evidence="2">cv. XIE 37</strain>
        <tissue evidence="1">Leaf</tissue>
    </source>
</reference>
<dbReference type="GO" id="GO:0007140">
    <property type="term" value="P:male meiotic nuclear division"/>
    <property type="evidence" value="ECO:0007669"/>
    <property type="project" value="TreeGrafter"/>
</dbReference>
<dbReference type="GO" id="GO:0042138">
    <property type="term" value="P:meiotic DNA double-strand break formation"/>
    <property type="evidence" value="ECO:0007669"/>
    <property type="project" value="InterPro"/>
</dbReference>
<dbReference type="OrthoDB" id="1913471at2759"/>
<protein>
    <recommendedName>
        <fullName evidence="3">Multipolar spindle 1</fullName>
    </recommendedName>
</protein>
<dbReference type="Proteomes" id="UP000593562">
    <property type="component" value="Unassembled WGS sequence"/>
</dbReference>
<gene>
    <name evidence="1" type="ORF">HS088_TW09G00130</name>
</gene>
<proteinExistence type="predicted"/>
<evidence type="ECO:0000313" key="2">
    <source>
        <dbReference type="Proteomes" id="UP000593562"/>
    </source>
</evidence>
<organism evidence="1 2">
    <name type="scientific">Tripterygium wilfordii</name>
    <name type="common">Thunder God vine</name>
    <dbReference type="NCBI Taxonomy" id="458696"/>
    <lineage>
        <taxon>Eukaryota</taxon>
        <taxon>Viridiplantae</taxon>
        <taxon>Streptophyta</taxon>
        <taxon>Embryophyta</taxon>
        <taxon>Tracheophyta</taxon>
        <taxon>Spermatophyta</taxon>
        <taxon>Magnoliopsida</taxon>
        <taxon>eudicotyledons</taxon>
        <taxon>Gunneridae</taxon>
        <taxon>Pentapetalae</taxon>
        <taxon>rosids</taxon>
        <taxon>fabids</taxon>
        <taxon>Celastrales</taxon>
        <taxon>Celastraceae</taxon>
        <taxon>Tripterygium</taxon>
    </lineage>
</organism>
<dbReference type="AlphaFoldDB" id="A0A7J7D6Z8"/>
<dbReference type="GO" id="GO:0000212">
    <property type="term" value="P:meiotic spindle organization"/>
    <property type="evidence" value="ECO:0007669"/>
    <property type="project" value="InterPro"/>
</dbReference>
<dbReference type="EMBL" id="JAAARO010000009">
    <property type="protein sequence ID" value="KAF5742091.1"/>
    <property type="molecule type" value="Genomic_DNA"/>
</dbReference>
<dbReference type="InParanoid" id="A0A7J7D6Z8"/>
<keyword evidence="2" id="KW-1185">Reference proteome</keyword>
<accession>A0A7J7D6Z8</accession>
<evidence type="ECO:0008006" key="3">
    <source>
        <dbReference type="Google" id="ProtNLM"/>
    </source>
</evidence>
<dbReference type="GO" id="GO:0007059">
    <property type="term" value="P:chromosome segregation"/>
    <property type="evidence" value="ECO:0007669"/>
    <property type="project" value="TreeGrafter"/>
</dbReference>
<dbReference type="PANTHER" id="PTHR35768:SF1">
    <property type="entry name" value="PROTEIN MULTIPOLAR SPINDLE 1"/>
    <property type="match status" value="1"/>
</dbReference>
<dbReference type="PANTHER" id="PTHR35768">
    <property type="entry name" value="PROTEIN MULTIPOLAR SPINDLE 1"/>
    <property type="match status" value="1"/>
</dbReference>
<evidence type="ECO:0000313" key="1">
    <source>
        <dbReference type="EMBL" id="KAF5742091.1"/>
    </source>
</evidence>
<dbReference type="InterPro" id="IPR037500">
    <property type="entry name" value="Msp1"/>
</dbReference>
<comment type="caution">
    <text evidence="1">The sequence shown here is derived from an EMBL/GenBank/DDBJ whole genome shotgun (WGS) entry which is preliminary data.</text>
</comment>
<sequence length="375" mass="42832">MSSSEPATKTDAASASDGSLKLAVAISILRSKLLEKKPSLPDPVSESDALRWKRKAKERKQEILRLRDDLKEAEDDSQCDLFPQSASCKCYFFDNLGEWRPNQAADGSDCRFNDVLRRSFLRQVRLNERRKRNQGDNQRRGVSDLKNKDETEQLRASVDFLAELCESVSPVEKSNFANWSHQAVDFILASMKNLLSMGKDMEIIEGIVCSLVMRLVGKMCSALQGNESLHTEADDEFYIQHVIRKLGVEAYIGHRVILFVSQRISILAESLLFLDPFDNAFPHMHECLFTMIQLIEFLVSDNLTTWSADEDFDHVLFEEWVVSVLHARKALLLMESRNGLYVLYMDRVTGELAKRVSHIPLLQNINSNIHENLFC</sequence>
<dbReference type="FunCoup" id="A0A7J7D6Z8">
    <property type="interactions" value="612"/>
</dbReference>